<evidence type="ECO:0000256" key="2">
    <source>
        <dbReference type="ARBA" id="ARBA00022552"/>
    </source>
</evidence>
<keyword evidence="3 6" id="KW-0489">Methyltransferase</keyword>
<evidence type="ECO:0000256" key="5">
    <source>
        <dbReference type="ARBA" id="ARBA00022691"/>
    </source>
</evidence>
<sequence>MNDQPEQLSSQNHNANLQQQLPHGIIVAATPLGNLADASPRLISALQQAELIAAEDTRRLRNLANALGVELRAKVVSNFDHNEAGRVSELLRAARNSSVLVVSDAGMPVVSDPGHNIVAAAHEAGVPVTAIPGPSAVPTALALCGLQVGKFIFDGFAPRKDGARRSWLESLRNEKRAVCFFESPHRLADTLHIAAEVLGEQRRGAVCRELTKLYEEVKQAPLGELAAWAEDGVKGEITVVIEGGEQTHLTVEDAVGRVSELVDGGMRLKAACKQIGAWTAHSNRELYDAFLRARAKEED</sequence>
<reference evidence="8" key="1">
    <citation type="submission" date="2023-05" db="EMBL/GenBank/DDBJ databases">
        <title>Metabolic capabilities are highly conserved among human nasal-associated Corynebacterium species in pangenomic analyses.</title>
        <authorList>
            <person name="Tran T.H."/>
            <person name="Roberts A.Q."/>
            <person name="Escapa I.F."/>
            <person name="Gao W."/>
            <person name="Conlan S."/>
            <person name="Kong H."/>
            <person name="Segre J.A."/>
            <person name="Kelly M.S."/>
            <person name="Lemon K.P."/>
        </authorList>
    </citation>
    <scope>NUCLEOTIDE SEQUENCE</scope>
    <source>
        <strain evidence="8">KPL2773</strain>
    </source>
</reference>
<dbReference type="InterPro" id="IPR014777">
    <property type="entry name" value="4pyrrole_Mease_sub1"/>
</dbReference>
<keyword evidence="4 6" id="KW-0808">Transferase</keyword>
<dbReference type="PANTHER" id="PTHR46111:SF1">
    <property type="entry name" value="RIBOSOMAL RNA SMALL SUBUNIT METHYLTRANSFERASE I"/>
    <property type="match status" value="1"/>
</dbReference>
<dbReference type="GO" id="GO:0005737">
    <property type="term" value="C:cytoplasm"/>
    <property type="evidence" value="ECO:0007669"/>
    <property type="project" value="UniProtKB-SubCell"/>
</dbReference>
<keyword evidence="1 6" id="KW-0963">Cytoplasm</keyword>
<comment type="caution">
    <text evidence="8">The sequence shown here is derived from an EMBL/GenBank/DDBJ whole genome shotgun (WGS) entry which is preliminary data.</text>
</comment>
<evidence type="ECO:0000313" key="9">
    <source>
        <dbReference type="Proteomes" id="UP001224412"/>
    </source>
</evidence>
<dbReference type="Gene3D" id="3.40.1010.10">
    <property type="entry name" value="Cobalt-precorrin-4 Transmethylase, Domain 1"/>
    <property type="match status" value="1"/>
</dbReference>
<comment type="function">
    <text evidence="6">Catalyzes the 2'-O-methylation of the ribose of cytidine 1402 (C1402) in 16S rRNA.</text>
</comment>
<gene>
    <name evidence="6 8" type="primary">rsmI</name>
    <name evidence="8" type="ORF">QPX42_08160</name>
</gene>
<dbReference type="InterPro" id="IPR000878">
    <property type="entry name" value="4pyrrol_Mease"/>
</dbReference>
<dbReference type="InterPro" id="IPR008189">
    <property type="entry name" value="rRNA_ssu_MeTfrase_I"/>
</dbReference>
<evidence type="ECO:0000256" key="6">
    <source>
        <dbReference type="HAMAP-Rule" id="MF_01877"/>
    </source>
</evidence>
<comment type="catalytic activity">
    <reaction evidence="6">
        <text>cytidine(1402) in 16S rRNA + S-adenosyl-L-methionine = 2'-O-methylcytidine(1402) in 16S rRNA + S-adenosyl-L-homocysteine + H(+)</text>
        <dbReference type="Rhea" id="RHEA:42924"/>
        <dbReference type="Rhea" id="RHEA-COMP:10285"/>
        <dbReference type="Rhea" id="RHEA-COMP:10286"/>
        <dbReference type="ChEBI" id="CHEBI:15378"/>
        <dbReference type="ChEBI" id="CHEBI:57856"/>
        <dbReference type="ChEBI" id="CHEBI:59789"/>
        <dbReference type="ChEBI" id="CHEBI:74495"/>
        <dbReference type="ChEBI" id="CHEBI:82748"/>
        <dbReference type="EC" id="2.1.1.198"/>
    </reaction>
</comment>
<comment type="subcellular location">
    <subcellularLocation>
        <location evidence="6">Cytoplasm</location>
    </subcellularLocation>
</comment>
<dbReference type="GO" id="GO:0070677">
    <property type="term" value="F:rRNA (cytosine-2'-O-)-methyltransferase activity"/>
    <property type="evidence" value="ECO:0007669"/>
    <property type="project" value="UniProtKB-UniRule"/>
</dbReference>
<dbReference type="InterPro" id="IPR018063">
    <property type="entry name" value="SAM_MeTrfase_RsmI_CS"/>
</dbReference>
<comment type="similarity">
    <text evidence="6">Belongs to the methyltransferase superfamily. RsmI family.</text>
</comment>
<evidence type="ECO:0000256" key="1">
    <source>
        <dbReference type="ARBA" id="ARBA00022490"/>
    </source>
</evidence>
<dbReference type="PIRSF" id="PIRSF005917">
    <property type="entry name" value="MTase_YraL"/>
    <property type="match status" value="1"/>
</dbReference>
<keyword evidence="2 6" id="KW-0698">rRNA processing</keyword>
<dbReference type="EC" id="2.1.1.198" evidence="6"/>
<dbReference type="PANTHER" id="PTHR46111">
    <property type="entry name" value="RIBOSOMAL RNA SMALL SUBUNIT METHYLTRANSFERASE I"/>
    <property type="match status" value="1"/>
</dbReference>
<dbReference type="RefSeq" id="WP_284588751.1">
    <property type="nucleotide sequence ID" value="NZ_JASNUC010000002.1"/>
</dbReference>
<dbReference type="FunFam" id="3.30.950.10:FF:000002">
    <property type="entry name" value="Ribosomal RNA small subunit methyltransferase I"/>
    <property type="match status" value="1"/>
</dbReference>
<dbReference type="Gene3D" id="3.30.950.10">
    <property type="entry name" value="Methyltransferase, Cobalt-precorrin-4 Transmethylase, Domain 2"/>
    <property type="match status" value="1"/>
</dbReference>
<dbReference type="EMBL" id="JASNVH010000012">
    <property type="protein sequence ID" value="MDK4307510.1"/>
    <property type="molecule type" value="Genomic_DNA"/>
</dbReference>
<accession>A0AAP4BS36</accession>
<proteinExistence type="inferred from homology"/>
<name>A0AAP4BS36_9CORY</name>
<dbReference type="InterPro" id="IPR035996">
    <property type="entry name" value="4pyrrol_Methylase_sf"/>
</dbReference>
<dbReference type="HAMAP" id="MF_01877">
    <property type="entry name" value="16SrRNA_methyltr_I"/>
    <property type="match status" value="1"/>
</dbReference>
<dbReference type="InterPro" id="IPR014776">
    <property type="entry name" value="4pyrrole_Mease_sub2"/>
</dbReference>
<dbReference type="PROSITE" id="PS01296">
    <property type="entry name" value="RSMI"/>
    <property type="match status" value="1"/>
</dbReference>
<dbReference type="NCBIfam" id="TIGR00096">
    <property type="entry name" value="16S rRNA (cytidine(1402)-2'-O)-methyltransferase"/>
    <property type="match status" value="1"/>
</dbReference>
<keyword evidence="5 6" id="KW-0949">S-adenosyl-L-methionine</keyword>
<feature type="domain" description="Tetrapyrrole methylase" evidence="7">
    <location>
        <begin position="25"/>
        <end position="226"/>
    </location>
</feature>
<evidence type="ECO:0000256" key="4">
    <source>
        <dbReference type="ARBA" id="ARBA00022679"/>
    </source>
</evidence>
<dbReference type="SUPFAM" id="SSF53790">
    <property type="entry name" value="Tetrapyrrole methylase"/>
    <property type="match status" value="1"/>
</dbReference>
<evidence type="ECO:0000259" key="7">
    <source>
        <dbReference type="Pfam" id="PF00590"/>
    </source>
</evidence>
<evidence type="ECO:0000256" key="3">
    <source>
        <dbReference type="ARBA" id="ARBA00022603"/>
    </source>
</evidence>
<dbReference type="AlphaFoldDB" id="A0AAP4BS36"/>
<evidence type="ECO:0000313" key="8">
    <source>
        <dbReference type="EMBL" id="MDK4307510.1"/>
    </source>
</evidence>
<dbReference type="CDD" id="cd11648">
    <property type="entry name" value="RsmI"/>
    <property type="match status" value="1"/>
</dbReference>
<dbReference type="Proteomes" id="UP001224412">
    <property type="component" value="Unassembled WGS sequence"/>
</dbReference>
<protein>
    <recommendedName>
        <fullName evidence="6">Ribosomal RNA small subunit methyltransferase I</fullName>
        <ecNumber evidence="6">2.1.1.198</ecNumber>
    </recommendedName>
    <alternativeName>
        <fullName evidence="6">16S rRNA 2'-O-ribose C1402 methyltransferase</fullName>
    </alternativeName>
    <alternativeName>
        <fullName evidence="6">rRNA (cytidine-2'-O-)-methyltransferase RsmI</fullName>
    </alternativeName>
</protein>
<organism evidence="8 9">
    <name type="scientific">Corynebacterium pseudodiphtheriticum</name>
    <dbReference type="NCBI Taxonomy" id="37637"/>
    <lineage>
        <taxon>Bacteria</taxon>
        <taxon>Bacillati</taxon>
        <taxon>Actinomycetota</taxon>
        <taxon>Actinomycetes</taxon>
        <taxon>Mycobacteriales</taxon>
        <taxon>Corynebacteriaceae</taxon>
        <taxon>Corynebacterium</taxon>
    </lineage>
</organism>
<dbReference type="Pfam" id="PF00590">
    <property type="entry name" value="TP_methylase"/>
    <property type="match status" value="1"/>
</dbReference>